<dbReference type="Proteomes" id="UP001348492">
    <property type="component" value="Chromosome"/>
</dbReference>
<dbReference type="EMBL" id="CP117523">
    <property type="protein sequence ID" value="WWD83979.1"/>
    <property type="molecule type" value="Genomic_DNA"/>
</dbReference>
<dbReference type="Gene3D" id="3.40.50.2300">
    <property type="match status" value="1"/>
</dbReference>
<gene>
    <name evidence="6" type="primary">ypdB_2</name>
    <name evidence="6" type="ORF">TEGL_24010</name>
</gene>
<feature type="modified residue" description="4-aspartylphosphate" evidence="3">
    <location>
        <position position="57"/>
    </location>
</feature>
<evidence type="ECO:0000256" key="3">
    <source>
        <dbReference type="PROSITE-ProRule" id="PRU00169"/>
    </source>
</evidence>
<evidence type="ECO:0000313" key="7">
    <source>
        <dbReference type="Proteomes" id="UP001348492"/>
    </source>
</evidence>
<proteinExistence type="predicted"/>
<organism evidence="6 7">
    <name type="scientific">Terrisporobacter glycolicus ATCC 14880 = DSM 1288</name>
    <dbReference type="NCBI Taxonomy" id="1121315"/>
    <lineage>
        <taxon>Bacteria</taxon>
        <taxon>Bacillati</taxon>
        <taxon>Bacillota</taxon>
        <taxon>Clostridia</taxon>
        <taxon>Peptostreptococcales</taxon>
        <taxon>Peptostreptococcaceae</taxon>
        <taxon>Terrisporobacter</taxon>
    </lineage>
</organism>
<evidence type="ECO:0000256" key="2">
    <source>
        <dbReference type="ARBA" id="ARBA00024867"/>
    </source>
</evidence>
<dbReference type="PROSITE" id="PS50110">
    <property type="entry name" value="RESPONSE_REGULATORY"/>
    <property type="match status" value="1"/>
</dbReference>
<sequence length="237" mass="28278">MLKIVICEDEFKQQEILKAHINKILREITNNYEILTFTSGEDLLENYPQNIDIFLLDIQMDKLDGMEIAKKIREVDKKEVEIIFTTSLVKYIQEGYEVRAYRYLLKPIKFDDLKKHLTSCIKEINDKKDNYIVVNGKNDVYKINVNHITYIEIQNKDMTIHTIEQDYNTKMSIDKIEKELSRYNFFRCHKSFLVNITYIENIKQYVAILENKDEVPISRHRFKETKAKFLSYIGSVL</sequence>
<evidence type="ECO:0000256" key="1">
    <source>
        <dbReference type="ARBA" id="ARBA00018672"/>
    </source>
</evidence>
<dbReference type="SMART" id="SM00850">
    <property type="entry name" value="LytTR"/>
    <property type="match status" value="1"/>
</dbReference>
<dbReference type="InterPro" id="IPR011006">
    <property type="entry name" value="CheY-like_superfamily"/>
</dbReference>
<accession>A0ABZ2EW12</accession>
<name>A0ABZ2EW12_9FIRM</name>
<feature type="domain" description="HTH LytTR-type" evidence="5">
    <location>
        <begin position="132"/>
        <end position="231"/>
    </location>
</feature>
<dbReference type="Pfam" id="PF00072">
    <property type="entry name" value="Response_reg"/>
    <property type="match status" value="1"/>
</dbReference>
<dbReference type="Gene3D" id="2.40.50.1020">
    <property type="entry name" value="LytTr DNA-binding domain"/>
    <property type="match status" value="1"/>
</dbReference>
<dbReference type="PROSITE" id="PS50930">
    <property type="entry name" value="HTH_LYTTR"/>
    <property type="match status" value="1"/>
</dbReference>
<dbReference type="InterPro" id="IPR007492">
    <property type="entry name" value="LytTR_DNA-bd_dom"/>
</dbReference>
<dbReference type="RefSeq" id="WP_018590547.1">
    <property type="nucleotide sequence ID" value="NZ_CP117523.1"/>
</dbReference>
<keyword evidence="7" id="KW-1185">Reference proteome</keyword>
<dbReference type="SMART" id="SM00448">
    <property type="entry name" value="REC"/>
    <property type="match status" value="1"/>
</dbReference>
<reference evidence="6 7" key="1">
    <citation type="journal article" date="2023" name="PLoS ONE">
        <title>Genome-based metabolic and phylogenomic analysis of three Terrisporobacter species.</title>
        <authorList>
            <person name="Boer T."/>
            <person name="Bengelsdorf F.R."/>
            <person name="Bomeke M."/>
            <person name="Daniel R."/>
            <person name="Poehlein A."/>
        </authorList>
    </citation>
    <scope>NUCLEOTIDE SEQUENCE [LARGE SCALE GENOMIC DNA]</scope>
    <source>
        <strain evidence="6 7">DSM 1288</strain>
    </source>
</reference>
<dbReference type="PANTHER" id="PTHR37299:SF1">
    <property type="entry name" value="STAGE 0 SPORULATION PROTEIN A HOMOLOG"/>
    <property type="match status" value="1"/>
</dbReference>
<evidence type="ECO:0000259" key="4">
    <source>
        <dbReference type="PROSITE" id="PS50110"/>
    </source>
</evidence>
<evidence type="ECO:0000313" key="6">
    <source>
        <dbReference type="EMBL" id="WWD83979.1"/>
    </source>
</evidence>
<comment type="function">
    <text evidence="2">May play the central regulatory role in sporulation. It may be an element of the effector pathway responsible for the activation of sporulation genes in response to nutritional stress. Spo0A may act in concert with spo0H (a sigma factor) to control the expression of some genes that are critical to the sporulation process.</text>
</comment>
<keyword evidence="3" id="KW-0597">Phosphoprotein</keyword>
<dbReference type="InterPro" id="IPR046947">
    <property type="entry name" value="LytR-like"/>
</dbReference>
<evidence type="ECO:0000259" key="5">
    <source>
        <dbReference type="PROSITE" id="PS50930"/>
    </source>
</evidence>
<dbReference type="SUPFAM" id="SSF52172">
    <property type="entry name" value="CheY-like"/>
    <property type="match status" value="1"/>
</dbReference>
<dbReference type="InterPro" id="IPR001789">
    <property type="entry name" value="Sig_transdc_resp-reg_receiver"/>
</dbReference>
<dbReference type="Pfam" id="PF04397">
    <property type="entry name" value="LytTR"/>
    <property type="match status" value="1"/>
</dbReference>
<feature type="domain" description="Response regulatory" evidence="4">
    <location>
        <begin position="3"/>
        <end position="121"/>
    </location>
</feature>
<dbReference type="PANTHER" id="PTHR37299">
    <property type="entry name" value="TRANSCRIPTIONAL REGULATOR-RELATED"/>
    <property type="match status" value="1"/>
</dbReference>
<protein>
    <recommendedName>
        <fullName evidence="1">Stage 0 sporulation protein A homolog</fullName>
    </recommendedName>
</protein>